<accession>A0A1F5JD38</accession>
<evidence type="ECO:0000256" key="1">
    <source>
        <dbReference type="SAM" id="MobiDB-lite"/>
    </source>
</evidence>
<gene>
    <name evidence="2" type="ORF">A3C26_00565</name>
</gene>
<proteinExistence type="predicted"/>
<feature type="compositionally biased region" description="Low complexity" evidence="1">
    <location>
        <begin position="19"/>
        <end position="49"/>
    </location>
</feature>
<feature type="region of interest" description="Disordered" evidence="1">
    <location>
        <begin position="1"/>
        <end position="75"/>
    </location>
</feature>
<dbReference type="EMBL" id="MFCX01000009">
    <property type="protein sequence ID" value="OGE26482.1"/>
    <property type="molecule type" value="Genomic_DNA"/>
</dbReference>
<evidence type="ECO:0000313" key="3">
    <source>
        <dbReference type="Proteomes" id="UP000177042"/>
    </source>
</evidence>
<protein>
    <submittedName>
        <fullName evidence="2">Uncharacterized protein</fullName>
    </submittedName>
</protein>
<evidence type="ECO:0000313" key="2">
    <source>
        <dbReference type="EMBL" id="OGE26482.1"/>
    </source>
</evidence>
<dbReference type="AlphaFoldDB" id="A0A1F5JD38"/>
<reference evidence="2 3" key="1">
    <citation type="journal article" date="2016" name="Nat. Commun.">
        <title>Thousands of microbial genomes shed light on interconnected biogeochemical processes in an aquifer system.</title>
        <authorList>
            <person name="Anantharaman K."/>
            <person name="Brown C.T."/>
            <person name="Hug L.A."/>
            <person name="Sharon I."/>
            <person name="Castelle C.J."/>
            <person name="Probst A.J."/>
            <person name="Thomas B.C."/>
            <person name="Singh A."/>
            <person name="Wilkins M.J."/>
            <person name="Karaoz U."/>
            <person name="Brodie E.L."/>
            <person name="Williams K.H."/>
            <person name="Hubbard S.S."/>
            <person name="Banfield J.F."/>
        </authorList>
    </citation>
    <scope>NUCLEOTIDE SEQUENCE [LARGE SCALE GENOMIC DNA]</scope>
</reference>
<name>A0A1F5JD38_9BACT</name>
<organism evidence="2 3">
    <name type="scientific">Candidatus Daviesbacteria bacterium RIFCSPHIGHO2_02_FULL_39_12</name>
    <dbReference type="NCBI Taxonomy" id="1797770"/>
    <lineage>
        <taxon>Bacteria</taxon>
        <taxon>Candidatus Daviesiibacteriota</taxon>
    </lineage>
</organism>
<dbReference type="Proteomes" id="UP000177042">
    <property type="component" value="Unassembled WGS sequence"/>
</dbReference>
<comment type="caution">
    <text evidence="2">The sequence shown here is derived from an EMBL/GenBank/DDBJ whole genome shotgun (WGS) entry which is preliminary data.</text>
</comment>
<sequence length="75" mass="8148">MDDKVQKDNLTDLASSLATQSDNSQPQQSDDSQPTDTNNNQQDQQPTQNLADNQVVGSNGEVIDLGRTSEDSINK</sequence>
<feature type="compositionally biased region" description="Basic and acidic residues" evidence="1">
    <location>
        <begin position="1"/>
        <end position="10"/>
    </location>
</feature>